<accession>A0A1J0GIP1</accession>
<dbReference type="PANTHER" id="PTHR37810:SF5">
    <property type="entry name" value="IMMUNITY PROTEIN SDPI"/>
    <property type="match status" value="1"/>
</dbReference>
<feature type="domain" description="DUF1648" evidence="2">
    <location>
        <begin position="17"/>
        <end position="63"/>
    </location>
</feature>
<evidence type="ECO:0000256" key="1">
    <source>
        <dbReference type="SAM" id="Phobius"/>
    </source>
</evidence>
<feature type="transmembrane region" description="Helical" evidence="1">
    <location>
        <begin position="117"/>
        <end position="137"/>
    </location>
</feature>
<dbReference type="KEGG" id="ceu:A7L45_14575"/>
<evidence type="ECO:0000313" key="3">
    <source>
        <dbReference type="EMBL" id="APC41213.1"/>
    </source>
</evidence>
<gene>
    <name evidence="3" type="ORF">A7L45_14575</name>
</gene>
<reference evidence="4" key="1">
    <citation type="journal article" date="2016" name="Front. Microbiol.">
        <title>Complete Genome Sequence of Clostridium estertheticum DSM 8809, a Microbe Identified in Spoiled Vacuum Packed Beef.</title>
        <authorList>
            <person name="Yu Z."/>
            <person name="Gunn L."/>
            <person name="Brennan E."/>
            <person name="Reid R."/>
            <person name="Wall P.G."/>
            <person name="Gaora O.P."/>
            <person name="Hurley D."/>
            <person name="Bolton D."/>
            <person name="Fanning S."/>
        </authorList>
    </citation>
    <scope>NUCLEOTIDE SEQUENCE [LARGE SCALE GENOMIC DNA]</scope>
    <source>
        <strain evidence="4">DSM 8809</strain>
    </source>
</reference>
<keyword evidence="1" id="KW-1133">Transmembrane helix</keyword>
<dbReference type="RefSeq" id="WP_071613508.1">
    <property type="nucleotide sequence ID" value="NZ_CP015756.1"/>
</dbReference>
<dbReference type="Pfam" id="PF07853">
    <property type="entry name" value="DUF1648"/>
    <property type="match status" value="1"/>
</dbReference>
<protein>
    <recommendedName>
        <fullName evidence="2">DUF1648 domain-containing protein</fullName>
    </recommendedName>
</protein>
<feature type="transmembrane region" description="Helical" evidence="1">
    <location>
        <begin position="12"/>
        <end position="32"/>
    </location>
</feature>
<organism evidence="3 4">
    <name type="scientific">Clostridium estertheticum subsp. estertheticum</name>
    <dbReference type="NCBI Taxonomy" id="1552"/>
    <lineage>
        <taxon>Bacteria</taxon>
        <taxon>Bacillati</taxon>
        <taxon>Bacillota</taxon>
        <taxon>Clostridia</taxon>
        <taxon>Eubacteriales</taxon>
        <taxon>Clostridiaceae</taxon>
        <taxon>Clostridium</taxon>
    </lineage>
</organism>
<dbReference type="AlphaFoldDB" id="A0A1J0GIP1"/>
<name>A0A1J0GIP1_9CLOT</name>
<dbReference type="InterPro" id="IPR026272">
    <property type="entry name" value="SdpI"/>
</dbReference>
<dbReference type="OrthoDB" id="9808690at2"/>
<dbReference type="Proteomes" id="UP000182569">
    <property type="component" value="Chromosome"/>
</dbReference>
<feature type="transmembrane region" description="Helical" evidence="1">
    <location>
        <begin position="167"/>
        <end position="185"/>
    </location>
</feature>
<feature type="transmembrane region" description="Helical" evidence="1">
    <location>
        <begin position="191"/>
        <end position="213"/>
    </location>
</feature>
<evidence type="ECO:0000313" key="4">
    <source>
        <dbReference type="Proteomes" id="UP000182569"/>
    </source>
</evidence>
<dbReference type="EMBL" id="CP015756">
    <property type="protein sequence ID" value="APC41213.1"/>
    <property type="molecule type" value="Genomic_DNA"/>
</dbReference>
<dbReference type="Pfam" id="PF13630">
    <property type="entry name" value="SdpI"/>
    <property type="match status" value="1"/>
</dbReference>
<sequence length="221" mass="25180">MKKISNVLKKDWGILFLIILGFALGVYFYPLLPTKVPIHWNFKGQVDGYGGKFLGAFGLAFINLAMYLLFIALPYIDPKGKNYKDFQSTYQYLKYLLIILFLGIEVTTLLIGTGVAINITIIIQIMVSLLFILLGNVMGRFKFTYFVGIKTPWTLANEEVWRKTHRMAAPIWVIGGILNILLTITEVNFSWLGFIIIVAVISIVPTVYSYIIYHKIVNQNK</sequence>
<dbReference type="GO" id="GO:0009636">
    <property type="term" value="P:response to toxic substance"/>
    <property type="evidence" value="ECO:0007669"/>
    <property type="project" value="TreeGrafter"/>
</dbReference>
<keyword evidence="1" id="KW-0812">Transmembrane</keyword>
<keyword evidence="4" id="KW-1185">Reference proteome</keyword>
<dbReference type="InterPro" id="IPR012867">
    <property type="entry name" value="DUF1648"/>
</dbReference>
<evidence type="ECO:0000259" key="2">
    <source>
        <dbReference type="Pfam" id="PF07853"/>
    </source>
</evidence>
<feature type="transmembrane region" description="Helical" evidence="1">
    <location>
        <begin position="92"/>
        <end position="111"/>
    </location>
</feature>
<dbReference type="STRING" id="1552.A7L45_14575"/>
<proteinExistence type="predicted"/>
<dbReference type="InterPro" id="IPR025962">
    <property type="entry name" value="SdpI/YhfL"/>
</dbReference>
<feature type="transmembrane region" description="Helical" evidence="1">
    <location>
        <begin position="52"/>
        <end position="71"/>
    </location>
</feature>
<keyword evidence="1" id="KW-0472">Membrane</keyword>
<dbReference type="PANTHER" id="PTHR37810">
    <property type="entry name" value="IMMUNITY PROTEIN SDPI"/>
    <property type="match status" value="1"/>
</dbReference>
<dbReference type="PIRSF" id="PIRSF038959">
    <property type="entry name" value="SdpI"/>
    <property type="match status" value="1"/>
</dbReference>